<accession>A0A378PY49</accession>
<dbReference type="EMBL" id="UGPZ01000003">
    <property type="protein sequence ID" value="STY93412.1"/>
    <property type="molecule type" value="Genomic_DNA"/>
</dbReference>
<reference evidence="2" key="2">
    <citation type="journal article" date="2022" name="BMC Microbiol.">
        <title>Whole genome sequencing of Moraxella bovis strains from North America reveals two genotypes with different genetic determinants.</title>
        <authorList>
            <person name="Wynn E.L."/>
            <person name="Hille M.M."/>
            <person name="Loy J.D."/>
            <person name="Schuller G."/>
            <person name="Kuhn K.L."/>
            <person name="Dickey A.M."/>
            <person name="Bono J.L."/>
            <person name="Clawson M.L."/>
        </authorList>
    </citation>
    <scope>NUCLEOTIDE SEQUENCE</scope>
    <source>
        <strain evidence="2">SAM102599</strain>
    </source>
</reference>
<dbReference type="Proteomes" id="UP001163632">
    <property type="component" value="Chromosome"/>
</dbReference>
<evidence type="ECO:0000313" key="4">
    <source>
        <dbReference type="Proteomes" id="UP001163632"/>
    </source>
</evidence>
<keyword evidence="4" id="KW-1185">Reference proteome</keyword>
<reference evidence="1 3" key="1">
    <citation type="submission" date="2018-06" db="EMBL/GenBank/DDBJ databases">
        <authorList>
            <consortium name="Pathogen Informatics"/>
            <person name="Doyle S."/>
        </authorList>
    </citation>
    <scope>NUCLEOTIDE SEQUENCE [LARGE SCALE GENOMIC DNA]</scope>
    <source>
        <strain evidence="1 3">NCTC9426</strain>
    </source>
</reference>
<sequence length="202" mass="22446">MNNLTPISNAEHLTALVKAIVPRSFEKTFGGLATAEVVAGFRFCTQGLNQAELNIGLDKVRQMGYCPDPALFAKWCKGIDGFDNTDVIADSYISKNGALANILSWLKNHNHQISVAEKQAYDKTAFLFNEMKYNAKIEITAHSAFKDHYEMIVHELVVNKVKCERYIAPIAITHAPSEPSKQLASDEFVHSLFGLNKMDVLA</sequence>
<name>A0A378PY49_MORBO</name>
<organism evidence="1 3">
    <name type="scientific">Moraxella bovis</name>
    <dbReference type="NCBI Taxonomy" id="476"/>
    <lineage>
        <taxon>Bacteria</taxon>
        <taxon>Pseudomonadati</taxon>
        <taxon>Pseudomonadota</taxon>
        <taxon>Gammaproteobacteria</taxon>
        <taxon>Moraxellales</taxon>
        <taxon>Moraxellaceae</taxon>
        <taxon>Moraxella</taxon>
    </lineage>
</organism>
<dbReference type="RefSeq" id="WP_079326168.1">
    <property type="nucleotide sequence ID" value="NZ_CP087798.1"/>
</dbReference>
<dbReference type="EMBL" id="CP087830">
    <property type="protein sequence ID" value="UZA02069.1"/>
    <property type="molecule type" value="Genomic_DNA"/>
</dbReference>
<gene>
    <name evidence="2" type="ORF">LP092_08665</name>
    <name evidence="1" type="ORF">NCTC9426_02141</name>
</gene>
<protein>
    <submittedName>
        <fullName evidence="1">Uncharacterized protein</fullName>
    </submittedName>
</protein>
<dbReference type="Proteomes" id="UP000254133">
    <property type="component" value="Unassembled WGS sequence"/>
</dbReference>
<proteinExistence type="predicted"/>
<evidence type="ECO:0000313" key="1">
    <source>
        <dbReference type="EMBL" id="STY93412.1"/>
    </source>
</evidence>
<evidence type="ECO:0000313" key="2">
    <source>
        <dbReference type="EMBL" id="UZA02069.1"/>
    </source>
</evidence>
<evidence type="ECO:0000313" key="3">
    <source>
        <dbReference type="Proteomes" id="UP000254133"/>
    </source>
</evidence>
<dbReference type="AlphaFoldDB" id="A0A378PY49"/>